<dbReference type="Proteomes" id="UP000003480">
    <property type="component" value="Unassembled WGS sequence"/>
</dbReference>
<dbReference type="HOGENOM" id="CLU_2569944_0_0_3"/>
<sequence length="81" mass="8729">MTSNQLSVTSNQLSVTSNQLSVTSYQSAVIKEVGKWGSCLITLSPQNPITPKPYHPITLSPPATCRPPSRSAEKNVTKCEV</sequence>
<reference evidence="2 3" key="1">
    <citation type="submission" date="2012-04" db="EMBL/GenBank/DDBJ databases">
        <authorList>
            <person name="Genoscope - CEA"/>
        </authorList>
    </citation>
    <scope>NUCLEOTIDE SEQUENCE [LARGE SCALE GENOMIC DNA]</scope>
    <source>
        <strain evidence="2 3">9443</strain>
    </source>
</reference>
<evidence type="ECO:0000313" key="3">
    <source>
        <dbReference type="Proteomes" id="UP000003480"/>
    </source>
</evidence>
<organism evidence="2 3">
    <name type="scientific">Microcystis aeruginosa PCC 9443</name>
    <dbReference type="NCBI Taxonomy" id="1160281"/>
    <lineage>
        <taxon>Bacteria</taxon>
        <taxon>Bacillati</taxon>
        <taxon>Cyanobacteriota</taxon>
        <taxon>Cyanophyceae</taxon>
        <taxon>Oscillatoriophycideae</taxon>
        <taxon>Chroococcales</taxon>
        <taxon>Microcystaceae</taxon>
        <taxon>Microcystis</taxon>
    </lineage>
</organism>
<comment type="caution">
    <text evidence="2">The sequence shown here is derived from an EMBL/GenBank/DDBJ whole genome shotgun (WGS) entry which is preliminary data.</text>
</comment>
<dbReference type="AlphaFoldDB" id="I4G6P5"/>
<accession>I4G6P5</accession>
<feature type="compositionally biased region" description="Basic and acidic residues" evidence="1">
    <location>
        <begin position="71"/>
        <end position="81"/>
    </location>
</feature>
<evidence type="ECO:0000256" key="1">
    <source>
        <dbReference type="SAM" id="MobiDB-lite"/>
    </source>
</evidence>
<protein>
    <submittedName>
        <fullName evidence="2">Uncharacterized protein</fullName>
    </submittedName>
</protein>
<evidence type="ECO:0000313" key="2">
    <source>
        <dbReference type="EMBL" id="CCI03606.1"/>
    </source>
</evidence>
<dbReference type="RefSeq" id="WP_002769733.1">
    <property type="nucleotide sequence ID" value="NZ_HE972999.1"/>
</dbReference>
<gene>
    <name evidence="2" type="ORF">MICAC_4740009</name>
</gene>
<feature type="region of interest" description="Disordered" evidence="1">
    <location>
        <begin position="60"/>
        <end position="81"/>
    </location>
</feature>
<dbReference type="EMBL" id="CAIJ01000417">
    <property type="protein sequence ID" value="CCI03606.1"/>
    <property type="molecule type" value="Genomic_DNA"/>
</dbReference>
<proteinExistence type="predicted"/>
<name>I4G6P5_MICAE</name>